<evidence type="ECO:0000259" key="1">
    <source>
        <dbReference type="Pfam" id="PF13191"/>
    </source>
</evidence>
<sequence length="391" mass="42625">MDPVKNPFAPGAGSRPPELAGRQAIINDARVAIDRALLGRPSRSQVFLGLRGVGKTVLLNAVETMANERGHLTSSIEAPESKPLGELLLPRVHQVLRKLSLIDNAKGKAYEALRALRSFAAVFNFEYGDMSISVDPEVGVADSGDLENDLPELFVRIGEAAKAAGKAWTLLIDELQYLSQKDLAALIVSLHKINQSELPVLFFGAGLPQVAALSGEAKSYAERLFHFPEVGALSEVDAKAAIRQPVNEEGAVIDEGALTEIFLKTKGYPYFLQEWGHQSWNLAVGDTITLHDARQAEATTLKRLDEGFFKVRFDRLTPKEREYVIAMARLGNGPYRSSDVADALGESSQSLGPRRAQIISKGMIYSPSHGDIAFTVPMFNDYLTRNLANLG</sequence>
<dbReference type="RefSeq" id="WP_141169613.1">
    <property type="nucleotide sequence ID" value="NZ_CP041185.1"/>
</dbReference>
<dbReference type="EMBL" id="CP041185">
    <property type="protein sequence ID" value="QDG70181.1"/>
    <property type="molecule type" value="Genomic_DNA"/>
</dbReference>
<gene>
    <name evidence="2" type="ORF">FJQ89_06940</name>
</gene>
<dbReference type="OrthoDB" id="2020141at2"/>
<dbReference type="Pfam" id="PF13191">
    <property type="entry name" value="AAA_16"/>
    <property type="match status" value="1"/>
</dbReference>
<dbReference type="SUPFAM" id="SSF52540">
    <property type="entry name" value="P-loop containing nucleoside triphosphate hydrolases"/>
    <property type="match status" value="1"/>
</dbReference>
<dbReference type="PANTHER" id="PTHR34301">
    <property type="entry name" value="DNA-BINDING PROTEIN-RELATED"/>
    <property type="match status" value="1"/>
</dbReference>
<keyword evidence="3" id="KW-1185">Reference proteome</keyword>
<evidence type="ECO:0000313" key="2">
    <source>
        <dbReference type="EMBL" id="QDG70181.1"/>
    </source>
</evidence>
<keyword evidence="2" id="KW-0547">Nucleotide-binding</keyword>
<reference evidence="2 3" key="1">
    <citation type="submission" date="2019-06" db="EMBL/GenBank/DDBJ databases">
        <title>Complete genome sequence of Janthinobacterium sp. SNU WT3 isolated from diseased rainbow trout.</title>
        <authorList>
            <person name="Oh W.T."/>
            <person name="Park S.C."/>
        </authorList>
    </citation>
    <scope>NUCLEOTIDE SEQUENCE [LARGE SCALE GENOMIC DNA]</scope>
    <source>
        <strain evidence="2 3">SNU WT3</strain>
    </source>
</reference>
<dbReference type="GO" id="GO:0005524">
    <property type="term" value="F:ATP binding"/>
    <property type="evidence" value="ECO:0007669"/>
    <property type="project" value="UniProtKB-KW"/>
</dbReference>
<dbReference type="Proteomes" id="UP000316665">
    <property type="component" value="Chromosome"/>
</dbReference>
<dbReference type="InterPro" id="IPR027417">
    <property type="entry name" value="P-loop_NTPase"/>
</dbReference>
<dbReference type="AlphaFoldDB" id="A0A4Y6RB55"/>
<feature type="domain" description="Orc1-like AAA ATPase" evidence="1">
    <location>
        <begin position="18"/>
        <end position="202"/>
    </location>
</feature>
<name>A0A4Y6RB55_9BURK</name>
<accession>A0A4Y6RB55</accession>
<keyword evidence="2" id="KW-0067">ATP-binding</keyword>
<protein>
    <submittedName>
        <fullName evidence="2">ATP-binding protein</fullName>
    </submittedName>
</protein>
<dbReference type="InterPro" id="IPR041664">
    <property type="entry name" value="AAA_16"/>
</dbReference>
<dbReference type="Gene3D" id="3.40.50.300">
    <property type="entry name" value="P-loop containing nucleotide triphosphate hydrolases"/>
    <property type="match status" value="1"/>
</dbReference>
<proteinExistence type="predicted"/>
<evidence type="ECO:0000313" key="3">
    <source>
        <dbReference type="Proteomes" id="UP000316665"/>
    </source>
</evidence>
<dbReference type="KEGG" id="jas:FJQ89_06940"/>
<dbReference type="PANTHER" id="PTHR34301:SF8">
    <property type="entry name" value="ATPASE DOMAIN-CONTAINING PROTEIN"/>
    <property type="match status" value="1"/>
</dbReference>
<organism evidence="2 3">
    <name type="scientific">Janthinobacterium tructae</name>
    <dbReference type="NCBI Taxonomy" id="2590869"/>
    <lineage>
        <taxon>Bacteria</taxon>
        <taxon>Pseudomonadati</taxon>
        <taxon>Pseudomonadota</taxon>
        <taxon>Betaproteobacteria</taxon>
        <taxon>Burkholderiales</taxon>
        <taxon>Oxalobacteraceae</taxon>
        <taxon>Janthinobacterium</taxon>
    </lineage>
</organism>